<name>A0A9D7XG08_9BACT</name>
<evidence type="ECO:0000313" key="1">
    <source>
        <dbReference type="EMBL" id="MBK9719500.1"/>
    </source>
</evidence>
<reference evidence="1 2" key="1">
    <citation type="submission" date="2020-10" db="EMBL/GenBank/DDBJ databases">
        <title>Connecting structure to function with the recovery of over 1000 high-quality activated sludge metagenome-assembled genomes encoding full-length rRNA genes using long-read sequencing.</title>
        <authorList>
            <person name="Singleton C.M."/>
            <person name="Petriglieri F."/>
            <person name="Kristensen J.M."/>
            <person name="Kirkegaard R.H."/>
            <person name="Michaelsen T.Y."/>
            <person name="Andersen M.H."/>
            <person name="Karst S.M."/>
            <person name="Dueholm M.S."/>
            <person name="Nielsen P.H."/>
            <person name="Albertsen M."/>
        </authorList>
    </citation>
    <scope>NUCLEOTIDE SEQUENCE [LARGE SCALE GENOMIC DNA]</scope>
    <source>
        <strain evidence="1">Ribe_18-Q3-R11-54_BAT3C.373</strain>
    </source>
</reference>
<gene>
    <name evidence="1" type="ORF">IPO85_18685</name>
</gene>
<proteinExistence type="predicted"/>
<dbReference type="EMBL" id="JADKFW010000021">
    <property type="protein sequence ID" value="MBK9719500.1"/>
    <property type="molecule type" value="Genomic_DNA"/>
</dbReference>
<organism evidence="1 2">
    <name type="scientific">Candidatus Defluviibacterium haderslevense</name>
    <dbReference type="NCBI Taxonomy" id="2981993"/>
    <lineage>
        <taxon>Bacteria</taxon>
        <taxon>Pseudomonadati</taxon>
        <taxon>Bacteroidota</taxon>
        <taxon>Saprospiria</taxon>
        <taxon>Saprospirales</taxon>
        <taxon>Saprospiraceae</taxon>
        <taxon>Candidatus Defluviibacterium</taxon>
    </lineage>
</organism>
<dbReference type="AlphaFoldDB" id="A0A9D7XG08"/>
<sequence length="55" mass="6041">MEKVLTAIIDVSSGKALIEAIKEESLEKSAILKPSVLFSEVAKRGNSNDKMKFFV</sequence>
<comment type="caution">
    <text evidence="1">The sequence shown here is derived from an EMBL/GenBank/DDBJ whole genome shotgun (WGS) entry which is preliminary data.</text>
</comment>
<accession>A0A9D7XG08</accession>
<protein>
    <submittedName>
        <fullName evidence="1">Uncharacterized protein</fullName>
    </submittedName>
</protein>
<evidence type="ECO:0000313" key="2">
    <source>
        <dbReference type="Proteomes" id="UP000808349"/>
    </source>
</evidence>
<dbReference type="Proteomes" id="UP000808349">
    <property type="component" value="Unassembled WGS sequence"/>
</dbReference>